<dbReference type="GO" id="GO:0046933">
    <property type="term" value="F:proton-transporting ATP synthase activity, rotational mechanism"/>
    <property type="evidence" value="ECO:0007669"/>
    <property type="project" value="UniProtKB-UniRule"/>
</dbReference>
<keyword evidence="2 8" id="KW-0813">Transport</keyword>
<keyword evidence="4 8" id="KW-0406">Ion transport</keyword>
<evidence type="ECO:0000256" key="6">
    <source>
        <dbReference type="ARBA" id="ARBA00023196"/>
    </source>
</evidence>
<dbReference type="InterPro" id="IPR000711">
    <property type="entry name" value="ATPase_OSCP/dsu"/>
</dbReference>
<comment type="function">
    <text evidence="8">F(1)F(0) ATP synthase produces ATP from ADP in the presence of a proton or sodium gradient. F-type ATPases consist of two structural domains, F(1) containing the extramembraneous catalytic core and F(0) containing the membrane proton channel, linked together by a central stalk and a peripheral stalk. During catalysis, ATP synthesis in the catalytic domain of F(1) is coupled via a rotary mechanism of the central stalk subunits to proton translocation.</text>
</comment>
<name>A0AAW9RHS1_9GAMM</name>
<evidence type="ECO:0000256" key="2">
    <source>
        <dbReference type="ARBA" id="ARBA00022448"/>
    </source>
</evidence>
<dbReference type="GO" id="GO:0045259">
    <property type="term" value="C:proton-transporting ATP synthase complex"/>
    <property type="evidence" value="ECO:0007669"/>
    <property type="project" value="UniProtKB-KW"/>
</dbReference>
<evidence type="ECO:0000256" key="7">
    <source>
        <dbReference type="ARBA" id="ARBA00023310"/>
    </source>
</evidence>
<gene>
    <name evidence="8" type="primary">atpH</name>
    <name evidence="9" type="ORF">V3330_09810</name>
</gene>
<protein>
    <recommendedName>
        <fullName evidence="8">ATP synthase subunit delta</fullName>
    </recommendedName>
    <alternativeName>
        <fullName evidence="8">ATP synthase F(1) sector subunit delta</fullName>
    </alternativeName>
    <alternativeName>
        <fullName evidence="8">F-type ATPase subunit delta</fullName>
        <shortName evidence="8">F-ATPase subunit delta</shortName>
    </alternativeName>
</protein>
<evidence type="ECO:0000256" key="5">
    <source>
        <dbReference type="ARBA" id="ARBA00023136"/>
    </source>
</evidence>
<evidence type="ECO:0000313" key="10">
    <source>
        <dbReference type="Proteomes" id="UP001359886"/>
    </source>
</evidence>
<comment type="subcellular location">
    <subcellularLocation>
        <location evidence="8">Cell membrane</location>
        <topology evidence="8">Peripheral membrane protein</topology>
    </subcellularLocation>
    <subcellularLocation>
        <location evidence="1">Membrane</location>
    </subcellularLocation>
</comment>
<dbReference type="PRINTS" id="PR00125">
    <property type="entry name" value="ATPASEDELTA"/>
</dbReference>
<dbReference type="Gene3D" id="1.10.520.20">
    <property type="entry name" value="N-terminal domain of the delta subunit of the F1F0-ATP synthase"/>
    <property type="match status" value="1"/>
</dbReference>
<keyword evidence="6 8" id="KW-0139">CF(1)</keyword>
<dbReference type="GO" id="GO:0005886">
    <property type="term" value="C:plasma membrane"/>
    <property type="evidence" value="ECO:0007669"/>
    <property type="project" value="UniProtKB-SubCell"/>
</dbReference>
<dbReference type="EMBL" id="JAZHOG010000005">
    <property type="protein sequence ID" value="MEJ8567920.1"/>
    <property type="molecule type" value="Genomic_DNA"/>
</dbReference>
<keyword evidence="10" id="KW-1185">Reference proteome</keyword>
<comment type="similarity">
    <text evidence="8">Belongs to the ATPase delta chain family.</text>
</comment>
<dbReference type="SUPFAM" id="SSF47928">
    <property type="entry name" value="N-terminal domain of the delta subunit of the F1F0-ATP synthase"/>
    <property type="match status" value="1"/>
</dbReference>
<evidence type="ECO:0000256" key="8">
    <source>
        <dbReference type="HAMAP-Rule" id="MF_01416"/>
    </source>
</evidence>
<keyword evidence="8" id="KW-1003">Cell membrane</keyword>
<keyword evidence="7 8" id="KW-0066">ATP synthesis</keyword>
<proteinExistence type="inferred from homology"/>
<evidence type="ECO:0000256" key="1">
    <source>
        <dbReference type="ARBA" id="ARBA00004370"/>
    </source>
</evidence>
<keyword evidence="5 8" id="KW-0472">Membrane</keyword>
<dbReference type="PANTHER" id="PTHR11910">
    <property type="entry name" value="ATP SYNTHASE DELTA CHAIN"/>
    <property type="match status" value="1"/>
</dbReference>
<keyword evidence="3 8" id="KW-0375">Hydrogen ion transport</keyword>
<dbReference type="Proteomes" id="UP001359886">
    <property type="component" value="Unassembled WGS sequence"/>
</dbReference>
<evidence type="ECO:0000256" key="3">
    <source>
        <dbReference type="ARBA" id="ARBA00022781"/>
    </source>
</evidence>
<dbReference type="HAMAP" id="MF_01416">
    <property type="entry name" value="ATP_synth_delta_bact"/>
    <property type="match status" value="1"/>
</dbReference>
<dbReference type="NCBIfam" id="TIGR01145">
    <property type="entry name" value="ATP_synt_delta"/>
    <property type="match status" value="1"/>
</dbReference>
<dbReference type="Pfam" id="PF00213">
    <property type="entry name" value="OSCP"/>
    <property type="match status" value="1"/>
</dbReference>
<comment type="function">
    <text evidence="8">This protein is part of the stalk that links CF(0) to CF(1). It either transmits conformational changes from CF(0) to CF(1) or is implicated in proton conduction.</text>
</comment>
<dbReference type="RefSeq" id="WP_354695240.1">
    <property type="nucleotide sequence ID" value="NZ_JAZHOG010000005.1"/>
</dbReference>
<evidence type="ECO:0000313" key="9">
    <source>
        <dbReference type="EMBL" id="MEJ8567920.1"/>
    </source>
</evidence>
<dbReference type="InterPro" id="IPR026015">
    <property type="entry name" value="ATP_synth_OSCP/delta_N_sf"/>
</dbReference>
<dbReference type="AlphaFoldDB" id="A0AAW9RHS1"/>
<sequence length="178" mass="19239">MSSLTTLARPYAKAAFGLAHDAGALGPWQDMLGLAADIATHPEVDAVLRNPLVAPGEGVKLVADAGGERFDDRFRAFLDVLGGNRRLTLLPEIATAYQRFKQDAEKRLRVKVISAMPMNDEQSSRMRDALARRFDCDVELDTEIDSGILAGAVIYAGDQVIDGSLRGRLGRLSQNLGS</sequence>
<organism evidence="9 10">
    <name type="scientific">Elongatibacter sediminis</name>
    <dbReference type="NCBI Taxonomy" id="3119006"/>
    <lineage>
        <taxon>Bacteria</taxon>
        <taxon>Pseudomonadati</taxon>
        <taxon>Pseudomonadota</taxon>
        <taxon>Gammaproteobacteria</taxon>
        <taxon>Chromatiales</taxon>
        <taxon>Wenzhouxiangellaceae</taxon>
        <taxon>Elongatibacter</taxon>
    </lineage>
</organism>
<dbReference type="NCBIfam" id="NF004402">
    <property type="entry name" value="PRK05758.2-2"/>
    <property type="match status" value="1"/>
</dbReference>
<reference evidence="9 10" key="1">
    <citation type="submission" date="2024-02" db="EMBL/GenBank/DDBJ databases">
        <title>A novel Wenzhouxiangellaceae bacterium, isolated from coastal sediments.</title>
        <authorList>
            <person name="Du Z.-J."/>
            <person name="Ye Y.-Q."/>
            <person name="Zhang X.-Y."/>
        </authorList>
    </citation>
    <scope>NUCLEOTIDE SEQUENCE [LARGE SCALE GENOMIC DNA]</scope>
    <source>
        <strain evidence="9 10">CH-27</strain>
    </source>
</reference>
<evidence type="ECO:0000256" key="4">
    <source>
        <dbReference type="ARBA" id="ARBA00023065"/>
    </source>
</evidence>
<accession>A0AAW9RHS1</accession>
<comment type="caution">
    <text evidence="9">The sequence shown here is derived from an EMBL/GenBank/DDBJ whole genome shotgun (WGS) entry which is preliminary data.</text>
</comment>